<dbReference type="Gene3D" id="6.10.140.1340">
    <property type="match status" value="1"/>
</dbReference>
<dbReference type="Proteomes" id="UP001589783">
    <property type="component" value="Unassembled WGS sequence"/>
</dbReference>
<evidence type="ECO:0000313" key="3">
    <source>
        <dbReference type="EMBL" id="MFC0315767.1"/>
    </source>
</evidence>
<dbReference type="InterPro" id="IPR021309">
    <property type="entry name" value="YgaP-like_TM"/>
</dbReference>
<evidence type="ECO:0000259" key="2">
    <source>
        <dbReference type="Pfam" id="PF11127"/>
    </source>
</evidence>
<keyword evidence="1" id="KW-0472">Membrane</keyword>
<evidence type="ECO:0000256" key="1">
    <source>
        <dbReference type="SAM" id="Phobius"/>
    </source>
</evidence>
<name>A0ABV6HA68_9ACTN</name>
<keyword evidence="1" id="KW-0812">Transmembrane</keyword>
<sequence>MPISRYTKNAPLTVDRLVPAMASFMLFVSIVLVATLGPWWLFFTGFIALNLAFFAYAGWCPASLIMEKVGLGRYAVCTR</sequence>
<feature type="domain" description="Inner membrane protein YgaP-like transmembrane" evidence="2">
    <location>
        <begin position="13"/>
        <end position="67"/>
    </location>
</feature>
<organism evidence="3 4">
    <name type="scientific">Gordonia phosphorivorans</name>
    <dbReference type="NCBI Taxonomy" id="1056982"/>
    <lineage>
        <taxon>Bacteria</taxon>
        <taxon>Bacillati</taxon>
        <taxon>Actinomycetota</taxon>
        <taxon>Actinomycetes</taxon>
        <taxon>Mycobacteriales</taxon>
        <taxon>Gordoniaceae</taxon>
        <taxon>Gordonia</taxon>
    </lineage>
</organism>
<gene>
    <name evidence="3" type="ORF">ACFFJD_12995</name>
</gene>
<dbReference type="EMBL" id="JBHLWV010000022">
    <property type="protein sequence ID" value="MFC0315767.1"/>
    <property type="molecule type" value="Genomic_DNA"/>
</dbReference>
<reference evidence="3 4" key="1">
    <citation type="submission" date="2024-09" db="EMBL/GenBank/DDBJ databases">
        <authorList>
            <person name="Sun Q."/>
            <person name="Mori K."/>
        </authorList>
    </citation>
    <scope>NUCLEOTIDE SEQUENCE [LARGE SCALE GENOMIC DNA]</scope>
    <source>
        <strain evidence="3 4">CCM 7957</strain>
    </source>
</reference>
<protein>
    <submittedName>
        <fullName evidence="3">DUF2892 domain-containing protein</fullName>
    </submittedName>
</protein>
<dbReference type="Pfam" id="PF11127">
    <property type="entry name" value="YgaP-like_TM"/>
    <property type="match status" value="1"/>
</dbReference>
<dbReference type="RefSeq" id="WP_382364797.1">
    <property type="nucleotide sequence ID" value="NZ_JBHLWV010000022.1"/>
</dbReference>
<keyword evidence="4" id="KW-1185">Reference proteome</keyword>
<accession>A0ABV6HA68</accession>
<proteinExistence type="predicted"/>
<feature type="transmembrane region" description="Helical" evidence="1">
    <location>
        <begin position="12"/>
        <end position="33"/>
    </location>
</feature>
<keyword evidence="1" id="KW-1133">Transmembrane helix</keyword>
<comment type="caution">
    <text evidence="3">The sequence shown here is derived from an EMBL/GenBank/DDBJ whole genome shotgun (WGS) entry which is preliminary data.</text>
</comment>
<feature type="transmembrane region" description="Helical" evidence="1">
    <location>
        <begin position="39"/>
        <end position="59"/>
    </location>
</feature>
<evidence type="ECO:0000313" key="4">
    <source>
        <dbReference type="Proteomes" id="UP001589783"/>
    </source>
</evidence>